<feature type="non-terminal residue" evidence="1">
    <location>
        <position position="183"/>
    </location>
</feature>
<dbReference type="Proteomes" id="UP001284601">
    <property type="component" value="Unassembled WGS sequence"/>
</dbReference>
<comment type="caution">
    <text evidence="1">The sequence shown here is derived from an EMBL/GenBank/DDBJ whole genome shotgun (WGS) entry which is preliminary data.</text>
</comment>
<evidence type="ECO:0000313" key="2">
    <source>
        <dbReference type="Proteomes" id="UP001284601"/>
    </source>
</evidence>
<accession>A0ABU4HK36</accession>
<dbReference type="SUPFAM" id="SSF53092">
    <property type="entry name" value="Creatinase/prolidase N-terminal domain"/>
    <property type="match status" value="1"/>
</dbReference>
<proteinExistence type="predicted"/>
<gene>
    <name evidence="1" type="ORF">R7226_05030</name>
</gene>
<dbReference type="EMBL" id="JAWSTH010000008">
    <property type="protein sequence ID" value="MDW5593688.1"/>
    <property type="molecule type" value="Genomic_DNA"/>
</dbReference>
<organism evidence="1 2">
    <name type="scientific">Conexibacter stalactiti</name>
    <dbReference type="NCBI Taxonomy" id="1940611"/>
    <lineage>
        <taxon>Bacteria</taxon>
        <taxon>Bacillati</taxon>
        <taxon>Actinomycetota</taxon>
        <taxon>Thermoleophilia</taxon>
        <taxon>Solirubrobacterales</taxon>
        <taxon>Conexibacteraceae</taxon>
        <taxon>Conexibacter</taxon>
    </lineage>
</organism>
<sequence>MSLADRHAQALELTRATYAELLLCADPANVHWLTGVATELESGPSPFAPPPLALLGDGAVRLIAAAEDLPETLPAEVVALPYEGFTSGPLRGAEHAAALLAEALDGPRRVAVDSPLARGLLAPTVATADLSGTLLDARAVKDALALDGLRAALAVADDGQAALRAAVADAAGTAAGRSEIELF</sequence>
<name>A0ABU4HK36_9ACTN</name>
<evidence type="ECO:0000313" key="1">
    <source>
        <dbReference type="EMBL" id="MDW5593688.1"/>
    </source>
</evidence>
<protein>
    <recommendedName>
        <fullName evidence="3">Creatinase N-terminal domain-containing protein</fullName>
    </recommendedName>
</protein>
<keyword evidence="2" id="KW-1185">Reference proteome</keyword>
<dbReference type="RefSeq" id="WP_318595948.1">
    <property type="nucleotide sequence ID" value="NZ_JAWSTH010000008.1"/>
</dbReference>
<dbReference type="InterPro" id="IPR029149">
    <property type="entry name" value="Creatin/AminoP/Spt16_N"/>
</dbReference>
<evidence type="ECO:0008006" key="3">
    <source>
        <dbReference type="Google" id="ProtNLM"/>
    </source>
</evidence>
<reference evidence="2" key="1">
    <citation type="submission" date="2023-07" db="EMBL/GenBank/DDBJ databases">
        <title>Conexibacter stalactiti sp. nov., isolated from stalactites in a lava cave and emended description of the genus Conexibacter.</title>
        <authorList>
            <person name="Lee S.D."/>
        </authorList>
    </citation>
    <scope>NUCLEOTIDE SEQUENCE [LARGE SCALE GENOMIC DNA]</scope>
    <source>
        <strain evidence="2">KCTC 39840</strain>
    </source>
</reference>